<organism evidence="2">
    <name type="scientific">Octactis speculum</name>
    <dbReference type="NCBI Taxonomy" id="3111310"/>
    <lineage>
        <taxon>Eukaryota</taxon>
        <taxon>Sar</taxon>
        <taxon>Stramenopiles</taxon>
        <taxon>Ochrophyta</taxon>
        <taxon>Dictyochophyceae</taxon>
        <taxon>Dictyochales</taxon>
        <taxon>Dictyochaceae</taxon>
        <taxon>Octactis</taxon>
    </lineage>
</organism>
<feature type="region of interest" description="Disordered" evidence="1">
    <location>
        <begin position="185"/>
        <end position="219"/>
    </location>
</feature>
<feature type="compositionally biased region" description="Acidic residues" evidence="1">
    <location>
        <begin position="1"/>
        <end position="12"/>
    </location>
</feature>
<name>A0A7S2C417_9STRA</name>
<dbReference type="EMBL" id="HBGS01023476">
    <property type="protein sequence ID" value="CAD9414412.1"/>
    <property type="molecule type" value="Transcribed_RNA"/>
</dbReference>
<dbReference type="GO" id="GO:0005852">
    <property type="term" value="C:eukaryotic translation initiation factor 3 complex"/>
    <property type="evidence" value="ECO:0007669"/>
    <property type="project" value="InterPro"/>
</dbReference>
<evidence type="ECO:0000256" key="1">
    <source>
        <dbReference type="SAM" id="MobiDB-lite"/>
    </source>
</evidence>
<accession>A0A7S2C417</accession>
<dbReference type="InterPro" id="IPR013906">
    <property type="entry name" value="eIF3j"/>
</dbReference>
<feature type="compositionally biased region" description="Basic and acidic residues" evidence="1">
    <location>
        <begin position="202"/>
        <end position="219"/>
    </location>
</feature>
<feature type="region of interest" description="Disordered" evidence="1">
    <location>
        <begin position="1"/>
        <end position="80"/>
    </location>
</feature>
<gene>
    <name evidence="2" type="ORF">DSPE1174_LOCUS11936</name>
</gene>
<sequence>MGDAWDDDEFEVSDLNGGFPPPVSNWDDEEEFEPPPLPGHGEAPKLSAEKQAKLKNQKNAKKRNDLESALQEEETDDERRLRERLEIENADHELTDDLFGGGAKSETVVKIVQGVEGYSLKSLKDHLTLAHDVIERVENNKSKQNYIHAMLKEFVKKFDDHLTPGDLGEIIGICNASKIAKEKLLKQPTAKKGQGKKKNTATKKEVKKEVKQHEVCHGI</sequence>
<protein>
    <recommendedName>
        <fullName evidence="3">Eukaryotic translation initiation factor 3 30 kDa subunit</fullName>
    </recommendedName>
</protein>
<reference evidence="2" key="1">
    <citation type="submission" date="2021-01" db="EMBL/GenBank/DDBJ databases">
        <authorList>
            <person name="Corre E."/>
            <person name="Pelletier E."/>
            <person name="Niang G."/>
            <person name="Scheremetjew M."/>
            <person name="Finn R."/>
            <person name="Kale V."/>
            <person name="Holt S."/>
            <person name="Cochrane G."/>
            <person name="Meng A."/>
            <person name="Brown T."/>
            <person name="Cohen L."/>
        </authorList>
    </citation>
    <scope>NUCLEOTIDE SEQUENCE</scope>
    <source>
        <strain evidence="2">CCMP1381</strain>
    </source>
</reference>
<evidence type="ECO:0000313" key="2">
    <source>
        <dbReference type="EMBL" id="CAD9414412.1"/>
    </source>
</evidence>
<dbReference type="AlphaFoldDB" id="A0A7S2C417"/>
<proteinExistence type="predicted"/>
<evidence type="ECO:0008006" key="3">
    <source>
        <dbReference type="Google" id="ProtNLM"/>
    </source>
</evidence>
<dbReference type="Pfam" id="PF08597">
    <property type="entry name" value="eIF3_subunit"/>
    <property type="match status" value="1"/>
</dbReference>
<dbReference type="GO" id="GO:0003743">
    <property type="term" value="F:translation initiation factor activity"/>
    <property type="evidence" value="ECO:0007669"/>
    <property type="project" value="InterPro"/>
</dbReference>